<dbReference type="InterPro" id="IPR050570">
    <property type="entry name" value="Cell_wall_metabolism_enzyme"/>
</dbReference>
<dbReference type="AlphaFoldDB" id="A0A939K6E2"/>
<dbReference type="InterPro" id="IPR011055">
    <property type="entry name" value="Dup_hybrid_motif"/>
</dbReference>
<dbReference type="EMBL" id="JAFMYV010000010">
    <property type="protein sequence ID" value="MBO0938738.1"/>
    <property type="molecule type" value="Genomic_DNA"/>
</dbReference>
<dbReference type="Proteomes" id="UP000664034">
    <property type="component" value="Unassembled WGS sequence"/>
</dbReference>
<dbReference type="SUPFAM" id="SSF51261">
    <property type="entry name" value="Duplicated hybrid motif"/>
    <property type="match status" value="1"/>
</dbReference>
<dbReference type="PANTHER" id="PTHR21666">
    <property type="entry name" value="PEPTIDASE-RELATED"/>
    <property type="match status" value="1"/>
</dbReference>
<organism evidence="2 3">
    <name type="scientific">Fibrella rubiginis</name>
    <dbReference type="NCBI Taxonomy" id="2817060"/>
    <lineage>
        <taxon>Bacteria</taxon>
        <taxon>Pseudomonadati</taxon>
        <taxon>Bacteroidota</taxon>
        <taxon>Cytophagia</taxon>
        <taxon>Cytophagales</taxon>
        <taxon>Spirosomataceae</taxon>
        <taxon>Fibrella</taxon>
    </lineage>
</organism>
<dbReference type="GO" id="GO:0004222">
    <property type="term" value="F:metalloendopeptidase activity"/>
    <property type="evidence" value="ECO:0007669"/>
    <property type="project" value="TreeGrafter"/>
</dbReference>
<reference evidence="2" key="1">
    <citation type="submission" date="2021-03" db="EMBL/GenBank/DDBJ databases">
        <title>Fibrella sp. HMF5335 genome sequencing and assembly.</title>
        <authorList>
            <person name="Kang H."/>
            <person name="Kim H."/>
            <person name="Bae S."/>
            <person name="Joh K."/>
        </authorList>
    </citation>
    <scope>NUCLEOTIDE SEQUENCE</scope>
    <source>
        <strain evidence="2">HMF5335</strain>
    </source>
</reference>
<dbReference type="Gene3D" id="2.70.70.10">
    <property type="entry name" value="Glucose Permease (Domain IIA)"/>
    <property type="match status" value="1"/>
</dbReference>
<evidence type="ECO:0000313" key="2">
    <source>
        <dbReference type="EMBL" id="MBO0938738.1"/>
    </source>
</evidence>
<dbReference type="Pfam" id="PF01551">
    <property type="entry name" value="Peptidase_M23"/>
    <property type="match status" value="1"/>
</dbReference>
<name>A0A939K6E2_9BACT</name>
<keyword evidence="3" id="KW-1185">Reference proteome</keyword>
<sequence length="671" mass="73778">MIKVIRFLVFVSSFLCLLLPSWGQTRRPFSSVIQPGYLLFPINPGQAGSLSGGMGDLRGNHFHAGLDIRTGGVEGLPVHAAADGYVSRIAVFTGGYGNVLFLKHPNGLTTVYGHLKVLNDTLGRYLRKAQYAKQTFEIDLPLTPNQFPVAKGDIIALSGNTGGSGGPHLHFEVRDSQDNLLNPLLYAFPELSDDVPPYFERIAIRTLSPTSRLNGEFQRQTFAPTRRPDGSYTISQPISASGLLGLELLAYDKANGSPYRNGLNCVEIRLDGAEVFAYSMNSFPHEQTRFINVHMNYEAEQLSGQRYHRGYVADGNLLTLYHTNAYRGKLLLTDGKPHEVTITLFDSYEHAAVLRFTLLPETTPTVPTAVPTEPDNAATITAPDVAGVPSATVTPDDNVLKLAIRGLPSTPPNAILFTGKKTTELPVAYVRGGRAVYLLDLNKTLPDSVQVGRGRVPLNFRQRVLPGRTETVDAGAVSLRFNPASLFDTLYLATRVSPTNGLEINQNTIPLNDYVDVRFTPPYPAGIDTMRTKMYALNNGRETFLGGRWTKNRIEFRTRVLGKFGLLTDVTPPAIRVLSATPNGISARISDERSGIDKFRAFVNGEWVLMQYDYKRALIWSDKLDPTALFEPGQEVKIQVRDQAGNVAEVITTIAAPPAPRPARSSARKRR</sequence>
<feature type="domain" description="M23ase beta-sheet core" evidence="1">
    <location>
        <begin position="62"/>
        <end position="119"/>
    </location>
</feature>
<evidence type="ECO:0000259" key="1">
    <source>
        <dbReference type="Pfam" id="PF01551"/>
    </source>
</evidence>
<protein>
    <submittedName>
        <fullName evidence="2">M23 family metallopeptidase</fullName>
    </submittedName>
</protein>
<comment type="caution">
    <text evidence="2">The sequence shown here is derived from an EMBL/GenBank/DDBJ whole genome shotgun (WGS) entry which is preliminary data.</text>
</comment>
<proteinExistence type="predicted"/>
<gene>
    <name evidence="2" type="ORF">J2I47_19460</name>
</gene>
<accession>A0A939K6E2</accession>
<evidence type="ECO:0000313" key="3">
    <source>
        <dbReference type="Proteomes" id="UP000664034"/>
    </source>
</evidence>
<dbReference type="PANTHER" id="PTHR21666:SF285">
    <property type="entry name" value="M23 FAMILY METALLOPEPTIDASE"/>
    <property type="match status" value="1"/>
</dbReference>
<dbReference type="InterPro" id="IPR016047">
    <property type="entry name" value="M23ase_b-sheet_dom"/>
</dbReference>
<dbReference type="CDD" id="cd12797">
    <property type="entry name" value="M23_peptidase"/>
    <property type="match status" value="1"/>
</dbReference>